<evidence type="ECO:0000313" key="3">
    <source>
        <dbReference type="Proteomes" id="UP001500889"/>
    </source>
</evidence>
<proteinExistence type="predicted"/>
<gene>
    <name evidence="2" type="ORF">DMAD_05946</name>
</gene>
<evidence type="ECO:0000259" key="1">
    <source>
        <dbReference type="PROSITE" id="PS50181"/>
    </source>
</evidence>
<protein>
    <recommendedName>
        <fullName evidence="1">F-box domain-containing protein</fullName>
    </recommendedName>
</protein>
<evidence type="ECO:0000313" key="2">
    <source>
        <dbReference type="EMBL" id="BFF97559.1"/>
    </source>
</evidence>
<dbReference type="PROSITE" id="PS50181">
    <property type="entry name" value="FBOX"/>
    <property type="match status" value="1"/>
</dbReference>
<dbReference type="Pfam" id="PF00646">
    <property type="entry name" value="F-box"/>
    <property type="match status" value="1"/>
</dbReference>
<dbReference type="InterPro" id="IPR001810">
    <property type="entry name" value="F-box_dom"/>
</dbReference>
<feature type="domain" description="F-box" evidence="1">
    <location>
        <begin position="1"/>
        <end position="47"/>
    </location>
</feature>
<sequence>MLSQLPIEILDKIFNCLEEADKLNLARVSQHFEYVFAYNARKKYEKLVCSRYSDDDLRVILSCCGHTVVHLEIVYSAEQHICDLVLEYCIKLEYVYLDMENVHAFCSMIELIGLGRIDSARNPENVISSLNINSKLLHICPKHKPLKLILYIRSKRSEQKGVTAGLAPGAEICLNSFVEQITGKGLISKSVGLLIKCLASNWNLKWSWK</sequence>
<dbReference type="InterPro" id="IPR036047">
    <property type="entry name" value="F-box-like_dom_sf"/>
</dbReference>
<dbReference type="CDD" id="cd09917">
    <property type="entry name" value="F-box_SF"/>
    <property type="match status" value="1"/>
</dbReference>
<dbReference type="SUPFAM" id="SSF81383">
    <property type="entry name" value="F-box domain"/>
    <property type="match status" value="1"/>
</dbReference>
<dbReference type="EMBL" id="AP029265">
    <property type="protein sequence ID" value="BFF97559.1"/>
    <property type="molecule type" value="Genomic_DNA"/>
</dbReference>
<accession>A0AAU9FPU4</accession>
<dbReference type="AlphaFoldDB" id="A0AAU9FPU4"/>
<reference evidence="2 3" key="1">
    <citation type="submission" date="2024-02" db="EMBL/GenBank/DDBJ databases">
        <title>A chromosome-level genome assembly of Drosophila madeirensis, a fruit fly species endemic to Madeira island.</title>
        <authorList>
            <person name="Tomihara K."/>
            <person name="Llopart A."/>
            <person name="Yamamoto D."/>
        </authorList>
    </citation>
    <scope>NUCLEOTIDE SEQUENCE [LARGE SCALE GENOMIC DNA]</scope>
    <source>
        <strain evidence="2 3">RF1</strain>
    </source>
</reference>
<dbReference type="SMART" id="SM00256">
    <property type="entry name" value="FBOX"/>
    <property type="match status" value="1"/>
</dbReference>
<keyword evidence="3" id="KW-1185">Reference proteome</keyword>
<name>A0AAU9FPU4_DROMD</name>
<organism evidence="2 3">
    <name type="scientific">Drosophila madeirensis</name>
    <name type="common">Fruit fly</name>
    <dbReference type="NCBI Taxonomy" id="30013"/>
    <lineage>
        <taxon>Eukaryota</taxon>
        <taxon>Metazoa</taxon>
        <taxon>Ecdysozoa</taxon>
        <taxon>Arthropoda</taxon>
        <taxon>Hexapoda</taxon>
        <taxon>Insecta</taxon>
        <taxon>Pterygota</taxon>
        <taxon>Neoptera</taxon>
        <taxon>Endopterygota</taxon>
        <taxon>Diptera</taxon>
        <taxon>Brachycera</taxon>
        <taxon>Muscomorpha</taxon>
        <taxon>Ephydroidea</taxon>
        <taxon>Drosophilidae</taxon>
        <taxon>Drosophila</taxon>
        <taxon>Sophophora</taxon>
    </lineage>
</organism>
<dbReference type="Proteomes" id="UP001500889">
    <property type="component" value="Chromosome J"/>
</dbReference>